<dbReference type="GO" id="GO:0005524">
    <property type="term" value="F:ATP binding"/>
    <property type="evidence" value="ECO:0007669"/>
    <property type="project" value="UniProtKB-KW"/>
</dbReference>
<dbReference type="InterPro" id="IPR017871">
    <property type="entry name" value="ABC_transporter-like_CS"/>
</dbReference>
<dbReference type="InterPro" id="IPR039421">
    <property type="entry name" value="Type_1_exporter"/>
</dbReference>
<dbReference type="GO" id="GO:0016887">
    <property type="term" value="F:ATP hydrolysis activity"/>
    <property type="evidence" value="ECO:0007669"/>
    <property type="project" value="InterPro"/>
</dbReference>
<evidence type="ECO:0000256" key="7">
    <source>
        <dbReference type="ARBA" id="ARBA00022840"/>
    </source>
</evidence>
<evidence type="ECO:0000259" key="13">
    <source>
        <dbReference type="PROSITE" id="PS50929"/>
    </source>
</evidence>
<dbReference type="PANTHER" id="PTHR24221:SF397">
    <property type="entry name" value="ABC TRANSPORTER, ATP-BINDING TRANSMEMBRANE PROTEIN"/>
    <property type="match status" value="1"/>
</dbReference>
<evidence type="ECO:0000313" key="15">
    <source>
        <dbReference type="Proteomes" id="UP000182915"/>
    </source>
</evidence>
<dbReference type="PROSITE" id="PS00211">
    <property type="entry name" value="ABC_TRANSPORTER_1"/>
    <property type="match status" value="1"/>
</dbReference>
<dbReference type="PANTHER" id="PTHR24221">
    <property type="entry name" value="ATP-BINDING CASSETTE SUB-FAMILY B"/>
    <property type="match status" value="1"/>
</dbReference>
<feature type="transmembrane region" description="Helical" evidence="11">
    <location>
        <begin position="16"/>
        <end position="42"/>
    </location>
</feature>
<evidence type="ECO:0000256" key="11">
    <source>
        <dbReference type="SAM" id="Phobius"/>
    </source>
</evidence>
<dbReference type="FunFam" id="3.40.50.300:FF:000221">
    <property type="entry name" value="Multidrug ABC transporter ATP-binding protein"/>
    <property type="match status" value="1"/>
</dbReference>
<keyword evidence="2" id="KW-0813">Transport</keyword>
<dbReference type="AlphaFoldDB" id="A0A1H6KFL0"/>
<evidence type="ECO:0000256" key="1">
    <source>
        <dbReference type="ARBA" id="ARBA00004429"/>
    </source>
</evidence>
<dbReference type="Proteomes" id="UP000182915">
    <property type="component" value="Chromosome I"/>
</dbReference>
<keyword evidence="9 11" id="KW-0472">Membrane</keyword>
<evidence type="ECO:0000256" key="3">
    <source>
        <dbReference type="ARBA" id="ARBA00022475"/>
    </source>
</evidence>
<feature type="domain" description="ABC transmembrane type-1" evidence="13">
    <location>
        <begin position="25"/>
        <end position="298"/>
    </location>
</feature>
<keyword evidence="5 11" id="KW-0812">Transmembrane</keyword>
<dbReference type="SMART" id="SM00382">
    <property type="entry name" value="AAA"/>
    <property type="match status" value="1"/>
</dbReference>
<dbReference type="Gene3D" id="3.40.50.300">
    <property type="entry name" value="P-loop containing nucleotide triphosphate hydrolases"/>
    <property type="match status" value="1"/>
</dbReference>
<evidence type="ECO:0000259" key="12">
    <source>
        <dbReference type="PROSITE" id="PS50893"/>
    </source>
</evidence>
<feature type="domain" description="ABC transporter" evidence="12">
    <location>
        <begin position="330"/>
        <end position="564"/>
    </location>
</feature>
<accession>A0A1H6KFL0</accession>
<dbReference type="OrthoDB" id="9806127at2"/>
<feature type="transmembrane region" description="Helical" evidence="11">
    <location>
        <begin position="157"/>
        <end position="179"/>
    </location>
</feature>
<dbReference type="InterPro" id="IPR011527">
    <property type="entry name" value="ABC1_TM_dom"/>
</dbReference>
<dbReference type="InterPro" id="IPR003593">
    <property type="entry name" value="AAA+_ATPase"/>
</dbReference>
<organism evidence="14 15">
    <name type="scientific">Mycolicibacterium rutilum</name>
    <name type="common">Mycobacterium rutilum</name>
    <dbReference type="NCBI Taxonomy" id="370526"/>
    <lineage>
        <taxon>Bacteria</taxon>
        <taxon>Bacillati</taxon>
        <taxon>Actinomycetota</taxon>
        <taxon>Actinomycetes</taxon>
        <taxon>Mycobacteriales</taxon>
        <taxon>Mycobacteriaceae</taxon>
        <taxon>Mycolicibacterium</taxon>
    </lineage>
</organism>
<evidence type="ECO:0000256" key="2">
    <source>
        <dbReference type="ARBA" id="ARBA00022448"/>
    </source>
</evidence>
<dbReference type="Gene3D" id="1.20.1560.10">
    <property type="entry name" value="ABC transporter type 1, transmembrane domain"/>
    <property type="match status" value="1"/>
</dbReference>
<keyword evidence="15" id="KW-1185">Reference proteome</keyword>
<keyword evidence="7 14" id="KW-0067">ATP-binding</keyword>
<feature type="transmembrane region" description="Helical" evidence="11">
    <location>
        <begin position="54"/>
        <end position="72"/>
    </location>
</feature>
<evidence type="ECO:0000256" key="5">
    <source>
        <dbReference type="ARBA" id="ARBA00022692"/>
    </source>
</evidence>
<evidence type="ECO:0000256" key="4">
    <source>
        <dbReference type="ARBA" id="ARBA00022519"/>
    </source>
</evidence>
<dbReference type="GO" id="GO:0140359">
    <property type="term" value="F:ABC-type transporter activity"/>
    <property type="evidence" value="ECO:0007669"/>
    <property type="project" value="InterPro"/>
</dbReference>
<evidence type="ECO:0000313" key="14">
    <source>
        <dbReference type="EMBL" id="SEH73931.1"/>
    </source>
</evidence>
<dbReference type="GO" id="GO:0005886">
    <property type="term" value="C:plasma membrane"/>
    <property type="evidence" value="ECO:0007669"/>
    <property type="project" value="UniProtKB-SubCell"/>
</dbReference>
<keyword evidence="8 11" id="KW-1133">Transmembrane helix</keyword>
<keyword evidence="3" id="KW-1003">Cell membrane</keyword>
<reference evidence="15" key="1">
    <citation type="submission" date="2016-10" db="EMBL/GenBank/DDBJ databases">
        <authorList>
            <person name="Varghese N."/>
            <person name="Submissions S."/>
        </authorList>
    </citation>
    <scope>NUCLEOTIDE SEQUENCE [LARGE SCALE GENOMIC DNA]</scope>
    <source>
        <strain evidence="15">DSM 45405</strain>
    </source>
</reference>
<dbReference type="Pfam" id="PF00005">
    <property type="entry name" value="ABC_tran"/>
    <property type="match status" value="1"/>
</dbReference>
<dbReference type="RefSeq" id="WP_083408226.1">
    <property type="nucleotide sequence ID" value="NZ_LT629971.1"/>
</dbReference>
<evidence type="ECO:0000256" key="6">
    <source>
        <dbReference type="ARBA" id="ARBA00022741"/>
    </source>
</evidence>
<keyword evidence="6" id="KW-0547">Nucleotide-binding</keyword>
<proteinExistence type="inferred from homology"/>
<evidence type="ECO:0000256" key="9">
    <source>
        <dbReference type="ARBA" id="ARBA00023136"/>
    </source>
</evidence>
<protein>
    <submittedName>
        <fullName evidence="14">ATP-binding cassette, subfamily B</fullName>
    </submittedName>
</protein>
<dbReference type="PROSITE" id="PS50929">
    <property type="entry name" value="ABC_TM1F"/>
    <property type="match status" value="1"/>
</dbReference>
<dbReference type="InterPro" id="IPR003439">
    <property type="entry name" value="ABC_transporter-like_ATP-bd"/>
</dbReference>
<feature type="transmembrane region" description="Helical" evidence="11">
    <location>
        <begin position="240"/>
        <end position="263"/>
    </location>
</feature>
<gene>
    <name evidence="14" type="ORF">SAMN04489835_3503</name>
</gene>
<sequence>MIRGFLQILGPERGKMFAFLAVVSVYGVLNGLVMLLLVPVTVSLFDGDYAATGRWLALMTAAVLVGAVANYAQAKLAIRMALTTMRLLHHRMGDHMVTLPLGWFTRETVGKVSQIAVKGTVFVGTSGGNLVTPLVVNTVSALTVAVGLFFFDWRIGLVAIIGGALLVVCGRFTSGLVAAAEVRTHDAATEVNNRVIEFARYQPVLRAFGRTGADYEPLGEALETQHRAGGSALWQSVAGLMLNGVAVQAVFSVLIAAGAWIAVSGEVNPVTLVAILGLAARFASPLSQLAELGSAMRLATAELQRITSILQTPALPEPAAPAHAGQPGRVELDGVAFGYGDRNVLSDISFVAEPGTMTALVGPSGSGKSTITKLIARFYDVDAGVVRVGGVDVRDQHTADLMAQLSLVFQDVYLFDDTLWENIRIGRASATDDEIVEAARTAGLLSVVERLPDGWHTRVGEGGSALSGGERQRVSIARALLKNAPIVLFDEATSALDPENEHHVAESIRTLAQGSAVIVIAHKLSTVTAADNIVVLSAAGTVEDQGRHSELMERGGQYAQFWTQRVAAGGWVMAAAD</sequence>
<comment type="subcellular location">
    <subcellularLocation>
        <location evidence="1">Cell inner membrane</location>
        <topology evidence="1">Multi-pass membrane protein</topology>
    </subcellularLocation>
</comment>
<dbReference type="InterPro" id="IPR036640">
    <property type="entry name" value="ABC1_TM_sf"/>
</dbReference>
<dbReference type="EMBL" id="LT629971">
    <property type="protein sequence ID" value="SEH73931.1"/>
    <property type="molecule type" value="Genomic_DNA"/>
</dbReference>
<dbReference type="PROSITE" id="PS50893">
    <property type="entry name" value="ABC_TRANSPORTER_2"/>
    <property type="match status" value="1"/>
</dbReference>
<comment type="similarity">
    <text evidence="10">Belongs to the ABC transporter superfamily. Siderophore-Fe(3+) uptake transporter (SIUT) (TC 3.A.1.21) family.</text>
</comment>
<dbReference type="InterPro" id="IPR027417">
    <property type="entry name" value="P-loop_NTPase"/>
</dbReference>
<dbReference type="SUPFAM" id="SSF90123">
    <property type="entry name" value="ABC transporter transmembrane region"/>
    <property type="match status" value="1"/>
</dbReference>
<dbReference type="Pfam" id="PF00664">
    <property type="entry name" value="ABC_membrane"/>
    <property type="match status" value="1"/>
</dbReference>
<evidence type="ECO:0000256" key="10">
    <source>
        <dbReference type="ARBA" id="ARBA00023455"/>
    </source>
</evidence>
<dbReference type="STRING" id="370526.SAMN04489835_3503"/>
<dbReference type="SUPFAM" id="SSF52540">
    <property type="entry name" value="P-loop containing nucleoside triphosphate hydrolases"/>
    <property type="match status" value="1"/>
</dbReference>
<keyword evidence="4" id="KW-0997">Cell inner membrane</keyword>
<feature type="transmembrane region" description="Helical" evidence="11">
    <location>
        <begin position="130"/>
        <end position="151"/>
    </location>
</feature>
<name>A0A1H6KFL0_MYCRU</name>
<evidence type="ECO:0000256" key="8">
    <source>
        <dbReference type="ARBA" id="ARBA00022989"/>
    </source>
</evidence>
<dbReference type="GO" id="GO:0034040">
    <property type="term" value="F:ATPase-coupled lipid transmembrane transporter activity"/>
    <property type="evidence" value="ECO:0007669"/>
    <property type="project" value="TreeGrafter"/>
</dbReference>